<feature type="region of interest" description="Disordered" evidence="1">
    <location>
        <begin position="736"/>
        <end position="783"/>
    </location>
</feature>
<accession>A0A2N5U989</accession>
<feature type="region of interest" description="Disordered" evidence="1">
    <location>
        <begin position="433"/>
        <end position="452"/>
    </location>
</feature>
<evidence type="ECO:0000313" key="3">
    <source>
        <dbReference type="Proteomes" id="UP000235392"/>
    </source>
</evidence>
<feature type="region of interest" description="Disordered" evidence="1">
    <location>
        <begin position="1340"/>
        <end position="1423"/>
    </location>
</feature>
<feature type="region of interest" description="Disordered" evidence="1">
    <location>
        <begin position="58"/>
        <end position="184"/>
    </location>
</feature>
<proteinExistence type="predicted"/>
<evidence type="ECO:0000313" key="2">
    <source>
        <dbReference type="EMBL" id="PLW34248.1"/>
    </source>
</evidence>
<feature type="region of interest" description="Disordered" evidence="1">
    <location>
        <begin position="461"/>
        <end position="482"/>
    </location>
</feature>
<name>A0A2N5U989_9BASI</name>
<protein>
    <submittedName>
        <fullName evidence="2">Uncharacterized protein</fullName>
    </submittedName>
</protein>
<feature type="region of interest" description="Disordered" evidence="1">
    <location>
        <begin position="256"/>
        <end position="278"/>
    </location>
</feature>
<evidence type="ECO:0000256" key="1">
    <source>
        <dbReference type="SAM" id="MobiDB-lite"/>
    </source>
</evidence>
<feature type="region of interest" description="Disordered" evidence="1">
    <location>
        <begin position="1283"/>
        <end position="1305"/>
    </location>
</feature>
<organism evidence="2 3">
    <name type="scientific">Puccinia coronata f. sp. avenae</name>
    <dbReference type="NCBI Taxonomy" id="200324"/>
    <lineage>
        <taxon>Eukaryota</taxon>
        <taxon>Fungi</taxon>
        <taxon>Dikarya</taxon>
        <taxon>Basidiomycota</taxon>
        <taxon>Pucciniomycotina</taxon>
        <taxon>Pucciniomycetes</taxon>
        <taxon>Pucciniales</taxon>
        <taxon>Pucciniaceae</taxon>
        <taxon>Puccinia</taxon>
    </lineage>
</organism>
<gene>
    <name evidence="2" type="ORF">PCASD_17896</name>
</gene>
<feature type="compositionally biased region" description="Basic residues" evidence="1">
    <location>
        <begin position="257"/>
        <end position="266"/>
    </location>
</feature>
<comment type="caution">
    <text evidence="2">The sequence shown here is derived from an EMBL/GenBank/DDBJ whole genome shotgun (WGS) entry which is preliminary data.</text>
</comment>
<sequence length="1514" mass="162730">MNFELFNPSAPHVTKTMLCDFIYQLDPHAYLPSSLKKQKLIELAAQRQQEALARFRQAPATGRGMRHRSNPPEDPPAPAVTVPTTRRQSVPANTATTAPTTRRQSVPVNTAVVVRTTRRRSGPAHLPDGRSPLGQDVPNNRATTPATPVVRPSSPVNIVGAPQSPSASAGTPNAAAPRSPTFAEVVRTPRQVARVIAPKTGSSKVKQTQRAEGREADVEGKITGPAPETGHDNGFSDPEDQFAVGNTQVEAIDVKGKKPTMKRKSTCSKGQHLPDVPTDDEVHFEVGSTSAEIVGAIDVKGKKTKRQLAQKTPIMVPTDKAHLAVGSTSTESVEAIDVKGKKAKRKPSQPTGTFQLVPTDEVTSSTVGSSLAGSVDVKGKKVKRPVEFTTHDAAPSVMDFVCRTTHLTDAQGQEEVVISCTPKKPRHHKKVVKKKQRAVVPTSEPDDSSDEEIKRIAEGPPRFATAGFPPASNAKGKHCAANRDSDDETMRMVDEPQNLTAHRVAPAGPSLAPNVNPQGRPAESNTQKVAAMPRFATAGPSRVANVNAEGGAAHNDPRKLAAKPPTAPVPHLAAIDPPRLHPKTVTFTMHPSAITTDHNEFTSVLSRLNVGRQWTELDPVIPDFKPTISRIQVGNQWRYLQHGQAGHVQFARIPTTPEEAVQCNDRYYWDPKDDTRHEAPHLLDLPAHMITGLPKPLAAESKKPVPDLLDFHEGLNNWSLIGGSDTSSECGLPTPLATNEHLRNYTDDTNNNRGLPEAPPTNDTNNDRDQLPGAFPTDVPIPPITTTTYPPHSVNLMPATAAKDPFSEFVQDALARLRQIPKSFKPTFPELPSGSSHPTNEPSYLKPREAKNRVLPTSPDVVSDSAKFTVRALQSPEVKNQSLAPSPLMPPSHQGCAPDVKTFERSCTADDPVTSHEGSSGPLQIPESPALSDYFELSDTPSEFDAEPASPLQPAISTTPIDEAKSELPSDHQVTLSDEDELALPTHVDNDTVELPIPHGDQVDSTTPCGEDELSSAKLDAPVKVALSHEDEMPLPADGDNRVDVELATTHGDQVTSDEDEMPLPTDGDNRDDVELATAHGDQVSSDQDEMPLPTDGDNDKVELTITPGDQVDSAIPRGEAEFSSAELDASVNIAEGELGEAKNRVLPTSPDVVSDSAKFTVRALQSPEVKNQSLAPSPLMPPSHQGCALDVKTFERSCTADDPVTSHEGSSGPLQIPESPALSDYFELSDTPSEFDAEPASPLQPAISTAPIDEAKSELPSDHQVTLSDEDELALPTHVDNDTVELPIPHGDQVDSTTPCGEDELSSAKLDAPVKVALSHEDEMPLPADGDNRVDVELATTHGDQVTSDEDEMPLPTDGDNRDDVELATTHGDQVFSDEDEMPLPTDDDNRDDVELATAHGDQVSSNQDEMPLPTDGDNDKVELTITPGDQVDSAIPRGEAEFSSAELDAPVNIAEGELDLEESRPHDNNEVNSVFKAPPRLELIPDNEPSISFNPAIVLSLQEAMQEALEDN</sequence>
<feature type="region of interest" description="Disordered" evidence="1">
    <location>
        <begin position="197"/>
        <end position="241"/>
    </location>
</feature>
<feature type="region of interest" description="Disordered" evidence="1">
    <location>
        <begin position="1047"/>
        <end position="1101"/>
    </location>
</feature>
<dbReference type="EMBL" id="PGCI01000201">
    <property type="protein sequence ID" value="PLW34248.1"/>
    <property type="molecule type" value="Genomic_DNA"/>
</dbReference>
<feature type="region of interest" description="Disordered" evidence="1">
    <location>
        <begin position="1200"/>
        <end position="1252"/>
    </location>
</feature>
<feature type="compositionally biased region" description="Polar residues" evidence="1">
    <location>
        <begin position="833"/>
        <end position="842"/>
    </location>
</feature>
<feature type="compositionally biased region" description="Basic and acidic residues" evidence="1">
    <location>
        <begin position="209"/>
        <end position="220"/>
    </location>
</feature>
<feature type="compositionally biased region" description="Polar residues" evidence="1">
    <location>
        <begin position="137"/>
        <end position="146"/>
    </location>
</feature>
<feature type="region of interest" description="Disordered" evidence="1">
    <location>
        <begin position="908"/>
        <end position="928"/>
    </location>
</feature>
<dbReference type="Proteomes" id="UP000235392">
    <property type="component" value="Unassembled WGS sequence"/>
</dbReference>
<feature type="region of interest" description="Disordered" evidence="1">
    <location>
        <begin position="825"/>
        <end position="860"/>
    </location>
</feature>
<feature type="compositionally biased region" description="Low complexity" evidence="1">
    <location>
        <begin position="79"/>
        <end position="101"/>
    </location>
</feature>
<reference evidence="2 3" key="1">
    <citation type="submission" date="2017-11" db="EMBL/GenBank/DDBJ databases">
        <title>De novo assembly and phasing of dikaryotic genomes from two isolates of Puccinia coronata f. sp. avenae, the causal agent of oat crown rust.</title>
        <authorList>
            <person name="Miller M.E."/>
            <person name="Zhang Y."/>
            <person name="Omidvar V."/>
            <person name="Sperschneider J."/>
            <person name="Schwessinger B."/>
            <person name="Raley C."/>
            <person name="Palmer J.M."/>
            <person name="Garnica D."/>
            <person name="Upadhyaya N."/>
            <person name="Rathjen J."/>
            <person name="Taylor J.M."/>
            <person name="Park R.F."/>
            <person name="Dodds P.N."/>
            <person name="Hirsch C.D."/>
            <person name="Kianian S.F."/>
            <person name="Figueroa M."/>
        </authorList>
    </citation>
    <scope>NUCLEOTIDE SEQUENCE [LARGE SCALE GENOMIC DNA]</scope>
    <source>
        <strain evidence="2">12SD80</strain>
    </source>
</reference>
<feature type="compositionally biased region" description="Acidic residues" evidence="1">
    <location>
        <begin position="1377"/>
        <end position="1393"/>
    </location>
</feature>